<comment type="caution">
    <text evidence="6">The sequence shown here is derived from an EMBL/GenBank/DDBJ whole genome shotgun (WGS) entry which is preliminary data.</text>
</comment>
<feature type="compositionally biased region" description="Basic residues" evidence="4">
    <location>
        <begin position="789"/>
        <end position="798"/>
    </location>
</feature>
<evidence type="ECO:0000313" key="6">
    <source>
        <dbReference type="EMBL" id="KAF5899327.1"/>
    </source>
</evidence>
<evidence type="ECO:0000259" key="5">
    <source>
        <dbReference type="Pfam" id="PF09596"/>
    </source>
</evidence>
<dbReference type="GO" id="GO:0016607">
    <property type="term" value="C:nuclear speck"/>
    <property type="evidence" value="ECO:0007669"/>
    <property type="project" value="InterPro"/>
</dbReference>
<feature type="domain" description="Neurogenic mastermind-like N-terminal" evidence="5">
    <location>
        <begin position="8"/>
        <end position="46"/>
    </location>
</feature>
<dbReference type="AlphaFoldDB" id="A0A8J4X0L9"/>
<dbReference type="Pfam" id="PF09596">
    <property type="entry name" value="MamL-1"/>
    <property type="match status" value="1"/>
</dbReference>
<dbReference type="PANTHER" id="PTHR33480:SF5">
    <property type="entry name" value="SI:DKEY-51D8.9"/>
    <property type="match status" value="1"/>
</dbReference>
<evidence type="ECO:0000256" key="3">
    <source>
        <dbReference type="ARBA" id="ARBA00023242"/>
    </source>
</evidence>
<dbReference type="GO" id="GO:0003713">
    <property type="term" value="F:transcription coactivator activity"/>
    <property type="evidence" value="ECO:0007669"/>
    <property type="project" value="InterPro"/>
</dbReference>
<keyword evidence="7" id="KW-1185">Reference proteome</keyword>
<dbReference type="OrthoDB" id="5376140at2759"/>
<evidence type="ECO:0000313" key="7">
    <source>
        <dbReference type="Proteomes" id="UP000727407"/>
    </source>
</evidence>
<name>A0A8J4X0L9_CLAMG</name>
<feature type="compositionally biased region" description="Polar residues" evidence="4">
    <location>
        <begin position="722"/>
        <end position="731"/>
    </location>
</feature>
<dbReference type="PANTHER" id="PTHR33480">
    <property type="entry name" value="SET DOMAIN-CONTAINING PROTEIN-RELATED"/>
    <property type="match status" value="1"/>
</dbReference>
<evidence type="ECO:0000256" key="1">
    <source>
        <dbReference type="ARBA" id="ARBA00004123"/>
    </source>
</evidence>
<dbReference type="GO" id="GO:0045944">
    <property type="term" value="P:positive regulation of transcription by RNA polymerase II"/>
    <property type="evidence" value="ECO:0007669"/>
    <property type="project" value="InterPro"/>
</dbReference>
<comment type="similarity">
    <text evidence="2">Belongs to the mastermind family.</text>
</comment>
<feature type="region of interest" description="Disordered" evidence="4">
    <location>
        <begin position="66"/>
        <end position="131"/>
    </location>
</feature>
<protein>
    <submittedName>
        <fullName evidence="6">Nucleoporin p54 isoform X1</fullName>
    </submittedName>
</protein>
<proteinExistence type="inferred from homology"/>
<dbReference type="EMBL" id="QNUK01000171">
    <property type="protein sequence ID" value="KAF5899327.1"/>
    <property type="molecule type" value="Genomic_DNA"/>
</dbReference>
<feature type="compositionally biased region" description="Polar residues" evidence="4">
    <location>
        <begin position="777"/>
        <end position="786"/>
    </location>
</feature>
<gene>
    <name evidence="6" type="ORF">DAT39_010960</name>
</gene>
<organism evidence="6 7">
    <name type="scientific">Clarias magur</name>
    <name type="common">Asian catfish</name>
    <name type="synonym">Macropteronotus magur</name>
    <dbReference type="NCBI Taxonomy" id="1594786"/>
    <lineage>
        <taxon>Eukaryota</taxon>
        <taxon>Metazoa</taxon>
        <taxon>Chordata</taxon>
        <taxon>Craniata</taxon>
        <taxon>Vertebrata</taxon>
        <taxon>Euteleostomi</taxon>
        <taxon>Actinopterygii</taxon>
        <taxon>Neopterygii</taxon>
        <taxon>Teleostei</taxon>
        <taxon>Ostariophysi</taxon>
        <taxon>Siluriformes</taxon>
        <taxon>Clariidae</taxon>
        <taxon>Clarias</taxon>
    </lineage>
</organism>
<feature type="region of interest" description="Disordered" evidence="4">
    <location>
        <begin position="722"/>
        <end position="846"/>
    </location>
</feature>
<comment type="subcellular location">
    <subcellularLocation>
        <location evidence="1">Nucleus</location>
    </subcellularLocation>
</comment>
<sequence length="863" mass="98563">MAERGDELERFKRRLERLRLHHSTCERRFSQSSAMQGQDTVVESTTQGQDTMVESTTQLDVIREESADDFSESELSSHADLDPEYNPTSSSSLSSDEVESPGKARKISREDLKGADTVLSDQPKGKSSLKQQIFKTYGKKDQKRYKKEKVSTTLSVKTCTKREDNKRAWDKRHYCLYCGQSNLKIARHLERKHMEIKDVAYAFSFPVRSEERKVLLEQLRNKGDFKHNSKVLEEGKGQLVTWKQPTDKVSVKDYLPCQYCLGMFSKKDLWRHQLSCRCKKLCVTDDVKKARGSVQSHAARLLPIASSSNGCQGIINGMRQDDVSFYIRSDSLICKYGESLYAKHGRMKSRHQYISQRMRELGQFMLVAKEMDKTVMGLEDLCTPSKFNLVVSIAKRLTEFSPRKNEYGKPSKAVKIGFCLKGAVAVLIGQTLMNDDELAEKRAKKFLELLERNWKNSVSVSAHQSIEEKRWNKQDDIPLTKDVKALMDHLRQVEDEAKEELSKWMSLTAYKTLNEAVLAQVIVFNKRREGEASRLSLEAYKKAGTNPINKDIYESLSPLEKQLSKLLTRVEVRGKRGRKVPVFLTERMKESIEILIKCRAEAGVPVENPYLFARPGVMTNIRGCDCLRKYAKESKAENPELLRSTKLRKQVATLCQLLDLSEQELEQVARFMGHDIRVHRDFYRQTDKTFQIAKISKLLFAMEQDTRSLTGKNLDTLAVSVGENSSTSTCETVPHRKGKRDREVDEDEGSEHHNKKSRHSRRDEDSDTDDEGSGQSPGTSPVKSSQKMTTHKRTKTKKAAGEGSDHCVKKRCYSRRDDSGSDIDDQSPETSKRHSREKKMGEQTTVLNVAVHPGVKLKKPWSE</sequence>
<accession>A0A8J4X0L9</accession>
<evidence type="ECO:0000256" key="4">
    <source>
        <dbReference type="SAM" id="MobiDB-lite"/>
    </source>
</evidence>
<feature type="region of interest" description="Disordered" evidence="4">
    <location>
        <begin position="26"/>
        <end position="53"/>
    </location>
</feature>
<dbReference type="GO" id="GO:0007219">
    <property type="term" value="P:Notch signaling pathway"/>
    <property type="evidence" value="ECO:0007669"/>
    <property type="project" value="InterPro"/>
</dbReference>
<reference evidence="6" key="1">
    <citation type="submission" date="2020-07" db="EMBL/GenBank/DDBJ databases">
        <title>Clarias magur genome sequencing, assembly and annotation.</title>
        <authorList>
            <person name="Kushwaha B."/>
            <person name="Kumar R."/>
            <person name="Das P."/>
            <person name="Joshi C.G."/>
            <person name="Kumar D."/>
            <person name="Nagpure N.S."/>
            <person name="Pandey M."/>
            <person name="Agarwal S."/>
            <person name="Srivastava S."/>
            <person name="Singh M."/>
            <person name="Sahoo L."/>
            <person name="Jayasankar P."/>
            <person name="Meher P.K."/>
            <person name="Koringa P.G."/>
            <person name="Iquebal M.A."/>
            <person name="Das S.P."/>
            <person name="Bit A."/>
            <person name="Patnaik S."/>
            <person name="Patel N."/>
            <person name="Shah T.M."/>
            <person name="Hinsu A."/>
            <person name="Jena J.K."/>
        </authorList>
    </citation>
    <scope>NUCLEOTIDE SEQUENCE</scope>
    <source>
        <strain evidence="6">CIFAMagur01</strain>
        <tissue evidence="6">Testis</tissue>
    </source>
</reference>
<feature type="compositionally biased region" description="Polar residues" evidence="4">
    <location>
        <begin position="30"/>
        <end position="53"/>
    </location>
</feature>
<dbReference type="Gene3D" id="6.10.250.970">
    <property type="match status" value="1"/>
</dbReference>
<dbReference type="InterPro" id="IPR019082">
    <property type="entry name" value="Mastermind-like_N"/>
</dbReference>
<keyword evidence="3" id="KW-0539">Nucleus</keyword>
<dbReference type="Proteomes" id="UP000727407">
    <property type="component" value="Unassembled WGS sequence"/>
</dbReference>
<evidence type="ECO:0000256" key="2">
    <source>
        <dbReference type="ARBA" id="ARBA00008081"/>
    </source>
</evidence>
<dbReference type="InterPro" id="IPR046370">
    <property type="entry name" value="MAML_N_sf"/>
</dbReference>
<feature type="non-terminal residue" evidence="6">
    <location>
        <position position="1"/>
    </location>
</feature>